<dbReference type="Pfam" id="PF06445">
    <property type="entry name" value="GyrI-like"/>
    <property type="match status" value="1"/>
</dbReference>
<evidence type="ECO:0000256" key="3">
    <source>
        <dbReference type="ARBA" id="ARBA00023125"/>
    </source>
</evidence>
<dbReference type="Proteomes" id="UP000283295">
    <property type="component" value="Unassembled WGS sequence"/>
</dbReference>
<dbReference type="SUPFAM" id="SSF55136">
    <property type="entry name" value="Probable bacterial effector-binding domain"/>
    <property type="match status" value="1"/>
</dbReference>
<dbReference type="PANTHER" id="PTHR30204:SF69">
    <property type="entry name" value="MERR-FAMILY TRANSCRIPTIONAL REGULATOR"/>
    <property type="match status" value="1"/>
</dbReference>
<evidence type="ECO:0000313" key="6">
    <source>
        <dbReference type="EMBL" id="RGS39560.1"/>
    </source>
</evidence>
<sequence>MKSGIGDYIMKKKDTFKIGELSKLFDIGVDSIRYYEKVGILHPVRNDENNYRMYTIDDVRRLALIRELLGLSFSTDQIREYDGDRNVESTTELLQTELDVVDSEIAKLKATRDSIQNRLDTITSLGSMTSQDTFEKVLIKEFSDRGCVMVTDDNLPDDYVSYYVVKYMQSHHTKIDTIGACDCYTLDIPGSNPKSKYYRTKNIFFYAPYVEKTECNYTLPSGRYLSMTYHGALIKTRELLPKLYEYAKSHQLQLAGDPIEMCHIDDYETNDENEYIIELQIRLE</sequence>
<evidence type="ECO:0000259" key="5">
    <source>
        <dbReference type="PROSITE" id="PS50937"/>
    </source>
</evidence>
<name>A0A3R5WIU7_9FIRM</name>
<dbReference type="SUPFAM" id="SSF46955">
    <property type="entry name" value="Putative DNA-binding domain"/>
    <property type="match status" value="1"/>
</dbReference>
<reference evidence="6 7" key="1">
    <citation type="submission" date="2018-08" db="EMBL/GenBank/DDBJ databases">
        <title>A genome reference for cultivated species of the human gut microbiota.</title>
        <authorList>
            <person name="Zou Y."/>
            <person name="Xue W."/>
            <person name="Luo G."/>
        </authorList>
    </citation>
    <scope>NUCLEOTIDE SEQUENCE [LARGE SCALE GENOMIC DNA]</scope>
    <source>
        <strain evidence="6 7">AF22-21</strain>
    </source>
</reference>
<keyword evidence="3" id="KW-0238">DNA-binding</keyword>
<keyword evidence="4" id="KW-0804">Transcription</keyword>
<dbReference type="EMBL" id="QRVK01000032">
    <property type="protein sequence ID" value="RGS39560.1"/>
    <property type="molecule type" value="Genomic_DNA"/>
</dbReference>
<dbReference type="Pfam" id="PF13411">
    <property type="entry name" value="MerR_1"/>
    <property type="match status" value="1"/>
</dbReference>
<evidence type="ECO:0000313" key="7">
    <source>
        <dbReference type="Proteomes" id="UP000283295"/>
    </source>
</evidence>
<gene>
    <name evidence="6" type="ORF">DWX94_10945</name>
</gene>
<dbReference type="PROSITE" id="PS50937">
    <property type="entry name" value="HTH_MERR_2"/>
    <property type="match status" value="1"/>
</dbReference>
<dbReference type="GO" id="GO:0003677">
    <property type="term" value="F:DNA binding"/>
    <property type="evidence" value="ECO:0007669"/>
    <property type="project" value="UniProtKB-KW"/>
</dbReference>
<dbReference type="Gene3D" id="1.10.1660.10">
    <property type="match status" value="1"/>
</dbReference>
<proteinExistence type="predicted"/>
<dbReference type="Gene3D" id="3.20.80.10">
    <property type="entry name" value="Regulatory factor, effector binding domain"/>
    <property type="match status" value="1"/>
</dbReference>
<feature type="domain" description="HTH merR-type" evidence="5">
    <location>
        <begin position="15"/>
        <end position="84"/>
    </location>
</feature>
<dbReference type="InterPro" id="IPR011256">
    <property type="entry name" value="Reg_factor_effector_dom_sf"/>
</dbReference>
<accession>A0A3R5WIU7</accession>
<keyword evidence="2" id="KW-0805">Transcription regulation</keyword>
<protein>
    <submittedName>
        <fullName evidence="6">MerR family transcriptional regulator</fullName>
    </submittedName>
</protein>
<keyword evidence="1" id="KW-0678">Repressor</keyword>
<dbReference type="AlphaFoldDB" id="A0A3R5WIU7"/>
<dbReference type="InterPro" id="IPR047057">
    <property type="entry name" value="MerR_fam"/>
</dbReference>
<dbReference type="InterPro" id="IPR009061">
    <property type="entry name" value="DNA-bd_dom_put_sf"/>
</dbReference>
<comment type="caution">
    <text evidence="6">The sequence shown here is derived from an EMBL/GenBank/DDBJ whole genome shotgun (WGS) entry which is preliminary data.</text>
</comment>
<dbReference type="GO" id="GO:0003700">
    <property type="term" value="F:DNA-binding transcription factor activity"/>
    <property type="evidence" value="ECO:0007669"/>
    <property type="project" value="InterPro"/>
</dbReference>
<dbReference type="SMART" id="SM00422">
    <property type="entry name" value="HTH_MERR"/>
    <property type="match status" value="1"/>
</dbReference>
<dbReference type="InterPro" id="IPR029442">
    <property type="entry name" value="GyrI-like"/>
</dbReference>
<dbReference type="CDD" id="cd00592">
    <property type="entry name" value="HTH_MerR-like"/>
    <property type="match status" value="1"/>
</dbReference>
<evidence type="ECO:0000256" key="1">
    <source>
        <dbReference type="ARBA" id="ARBA00022491"/>
    </source>
</evidence>
<organism evidence="6 7">
    <name type="scientific">Coprococcus eutactus</name>
    <dbReference type="NCBI Taxonomy" id="33043"/>
    <lineage>
        <taxon>Bacteria</taxon>
        <taxon>Bacillati</taxon>
        <taxon>Bacillota</taxon>
        <taxon>Clostridia</taxon>
        <taxon>Lachnospirales</taxon>
        <taxon>Lachnospiraceae</taxon>
        <taxon>Coprococcus</taxon>
    </lineage>
</organism>
<dbReference type="InterPro" id="IPR000551">
    <property type="entry name" value="MerR-type_HTH_dom"/>
</dbReference>
<evidence type="ECO:0000256" key="4">
    <source>
        <dbReference type="ARBA" id="ARBA00023163"/>
    </source>
</evidence>
<dbReference type="OrthoDB" id="9777497at2"/>
<evidence type="ECO:0000256" key="2">
    <source>
        <dbReference type="ARBA" id="ARBA00023015"/>
    </source>
</evidence>
<dbReference type="PANTHER" id="PTHR30204">
    <property type="entry name" value="REDOX-CYCLING DRUG-SENSING TRANSCRIPTIONAL ACTIVATOR SOXR"/>
    <property type="match status" value="1"/>
</dbReference>